<keyword evidence="3" id="KW-1185">Reference proteome</keyword>
<evidence type="ECO:0000313" key="3">
    <source>
        <dbReference type="Proteomes" id="UP000735302"/>
    </source>
</evidence>
<accession>A0AAV4AWG1</accession>
<organism evidence="2 3">
    <name type="scientific">Plakobranchus ocellatus</name>
    <dbReference type="NCBI Taxonomy" id="259542"/>
    <lineage>
        <taxon>Eukaryota</taxon>
        <taxon>Metazoa</taxon>
        <taxon>Spiralia</taxon>
        <taxon>Lophotrochozoa</taxon>
        <taxon>Mollusca</taxon>
        <taxon>Gastropoda</taxon>
        <taxon>Heterobranchia</taxon>
        <taxon>Euthyneura</taxon>
        <taxon>Panpulmonata</taxon>
        <taxon>Sacoglossa</taxon>
        <taxon>Placobranchoidea</taxon>
        <taxon>Plakobranchidae</taxon>
        <taxon>Plakobranchus</taxon>
    </lineage>
</organism>
<dbReference type="AlphaFoldDB" id="A0AAV4AWG1"/>
<dbReference type="Proteomes" id="UP000735302">
    <property type="component" value="Unassembled WGS sequence"/>
</dbReference>
<evidence type="ECO:0000313" key="2">
    <source>
        <dbReference type="EMBL" id="GFO11282.1"/>
    </source>
</evidence>
<feature type="region of interest" description="Disordered" evidence="1">
    <location>
        <begin position="81"/>
        <end position="102"/>
    </location>
</feature>
<name>A0AAV4AWG1_9GAST</name>
<reference evidence="2 3" key="1">
    <citation type="journal article" date="2021" name="Elife">
        <title>Chloroplast acquisition without the gene transfer in kleptoplastic sea slugs, Plakobranchus ocellatus.</title>
        <authorList>
            <person name="Maeda T."/>
            <person name="Takahashi S."/>
            <person name="Yoshida T."/>
            <person name="Shimamura S."/>
            <person name="Takaki Y."/>
            <person name="Nagai Y."/>
            <person name="Toyoda A."/>
            <person name="Suzuki Y."/>
            <person name="Arimoto A."/>
            <person name="Ishii H."/>
            <person name="Satoh N."/>
            <person name="Nishiyama T."/>
            <person name="Hasebe M."/>
            <person name="Maruyama T."/>
            <person name="Minagawa J."/>
            <person name="Obokata J."/>
            <person name="Shigenobu S."/>
        </authorList>
    </citation>
    <scope>NUCLEOTIDE SEQUENCE [LARGE SCALE GENOMIC DNA]</scope>
</reference>
<feature type="compositionally biased region" description="Low complexity" evidence="1">
    <location>
        <begin position="81"/>
        <end position="90"/>
    </location>
</feature>
<proteinExistence type="predicted"/>
<comment type="caution">
    <text evidence="2">The sequence shown here is derived from an EMBL/GenBank/DDBJ whole genome shotgun (WGS) entry which is preliminary data.</text>
</comment>
<dbReference type="EMBL" id="BLXT01004267">
    <property type="protein sequence ID" value="GFO11282.1"/>
    <property type="molecule type" value="Genomic_DNA"/>
</dbReference>
<sequence length="102" mass="11728">MPFVTCGQKVRADVGPTRKRPVSTNTFSSNRAREQRKYMYLVTIVQVKIVTVLWLSRCILPELNLDWTRSPTPSLRGAIQRLRTTQSTQQSRERPGTLNLIL</sequence>
<gene>
    <name evidence="2" type="ORF">PoB_003778700</name>
</gene>
<evidence type="ECO:0000256" key="1">
    <source>
        <dbReference type="SAM" id="MobiDB-lite"/>
    </source>
</evidence>
<protein>
    <submittedName>
        <fullName evidence="2">Uncharacterized protein</fullName>
    </submittedName>
</protein>